<sequence>EHLFGQGLFDRIVPGNLLKGGLSELFWFYVLRSSL</sequence>
<dbReference type="AlphaFoldDB" id="A5JIX7"/>
<protein>
    <submittedName>
        <fullName evidence="1">Acetyl-CoA carboxylase beta subunit</fullName>
    </submittedName>
</protein>
<organism evidence="1">
    <name type="scientific">Pinus taeda</name>
    <name type="common">Loblolly pine</name>
    <dbReference type="NCBI Taxonomy" id="3352"/>
    <lineage>
        <taxon>Eukaryota</taxon>
        <taxon>Viridiplantae</taxon>
        <taxon>Streptophyta</taxon>
        <taxon>Embryophyta</taxon>
        <taxon>Tracheophyta</taxon>
        <taxon>Spermatophyta</taxon>
        <taxon>Pinopsida</taxon>
        <taxon>Pinidae</taxon>
        <taxon>Conifers I</taxon>
        <taxon>Pinales</taxon>
        <taxon>Pinaceae</taxon>
        <taxon>Pinus</taxon>
        <taxon>Pinus subgen. Pinus</taxon>
    </lineage>
</organism>
<proteinExistence type="predicted"/>
<accession>A5JIX7</accession>
<feature type="non-terminal residue" evidence="1">
    <location>
        <position position="1"/>
    </location>
</feature>
<name>A5JIX7_PINTA</name>
<evidence type="ECO:0000313" key="1">
    <source>
        <dbReference type="EMBL" id="ABQ42386.1"/>
    </source>
</evidence>
<keyword evidence="1" id="KW-0150">Chloroplast</keyword>
<gene>
    <name evidence="1" type="primary">accD</name>
</gene>
<geneLocation type="chloroplast" evidence="1"/>
<reference evidence="1" key="1">
    <citation type="submission" date="2007-03" db="EMBL/GenBank/DDBJ databases">
        <title>Chloroplast genome variation among different pines.</title>
        <authorList>
            <person name="Noh E.W."/>
            <person name="Lee J."/>
        </authorList>
    </citation>
    <scope>NUCLEOTIDE SEQUENCE</scope>
</reference>
<keyword evidence="1" id="KW-0934">Plastid</keyword>
<dbReference type="EMBL" id="EF523983">
    <property type="protein sequence ID" value="ABQ42386.1"/>
    <property type="molecule type" value="Genomic_DNA"/>
</dbReference>